<accession>A0ABN5PPX2</accession>
<dbReference type="EMBL" id="CP032514">
    <property type="protein sequence ID" value="AYD89162.1"/>
    <property type="molecule type" value="Genomic_DNA"/>
</dbReference>
<keyword evidence="4" id="KW-1185">Reference proteome</keyword>
<evidence type="ECO:0000256" key="1">
    <source>
        <dbReference type="SAM" id="MobiDB-lite"/>
    </source>
</evidence>
<evidence type="ECO:0000259" key="2">
    <source>
        <dbReference type="Pfam" id="PF10979"/>
    </source>
</evidence>
<dbReference type="InterPro" id="IPR024498">
    <property type="entry name" value="DUF2786"/>
</dbReference>
<dbReference type="Pfam" id="PF10979">
    <property type="entry name" value="DUF2786"/>
    <property type="match status" value="1"/>
</dbReference>
<sequence length="261" mass="28187">MASSVPERVRHLLALAADPAASPSERQTASHRAAVLMARHSITGLDPHTSRTEDVTTRTITVPGGRSTPSLAQAHAMHHVATAAGAATWYTDHRRWPPPDQRPCVLVHVVGLGSDLDWLIPLLTTLTTQTALDWATWRHDHAQAYRDLDRAGRLTWRNGYVLGYAHAVADRVRTARQQAIHEQDTTSPDGTPTTALVVRDRAQQVQDHLATLNLRPGTATPTSAWAHHAGHTDGHASGLGTPHNPQVGTQATHQIQAGATP</sequence>
<reference evidence="3 4" key="1">
    <citation type="submission" date="2018-09" db="EMBL/GenBank/DDBJ databases">
        <authorList>
            <person name="Li J."/>
        </authorList>
    </citation>
    <scope>NUCLEOTIDE SEQUENCE [LARGE SCALE GENOMIC DNA]</scope>
    <source>
        <strain evidence="3 4">2129</strain>
    </source>
</reference>
<organism evidence="3 4">
    <name type="scientific">Actinomyces lilanjuaniae</name>
    <dbReference type="NCBI Taxonomy" id="2321394"/>
    <lineage>
        <taxon>Bacteria</taxon>
        <taxon>Bacillati</taxon>
        <taxon>Actinomycetota</taxon>
        <taxon>Actinomycetes</taxon>
        <taxon>Actinomycetales</taxon>
        <taxon>Actinomycetaceae</taxon>
        <taxon>Actinomyces</taxon>
    </lineage>
</organism>
<feature type="domain" description="DUF2786" evidence="2">
    <location>
        <begin position="7"/>
        <end position="43"/>
    </location>
</feature>
<evidence type="ECO:0000313" key="3">
    <source>
        <dbReference type="EMBL" id="AYD89162.1"/>
    </source>
</evidence>
<proteinExistence type="predicted"/>
<name>A0ABN5PPX2_9ACTO</name>
<dbReference type="Proteomes" id="UP000273001">
    <property type="component" value="Chromosome"/>
</dbReference>
<gene>
    <name evidence="3" type="ORF">D5R93_02215</name>
</gene>
<feature type="region of interest" description="Disordered" evidence="1">
    <location>
        <begin position="213"/>
        <end position="261"/>
    </location>
</feature>
<dbReference type="RefSeq" id="WP_120203554.1">
    <property type="nucleotide sequence ID" value="NZ_CP032514.1"/>
</dbReference>
<protein>
    <submittedName>
        <fullName evidence="3">DUF2786 domain-containing protein</fullName>
    </submittedName>
</protein>
<evidence type="ECO:0000313" key="4">
    <source>
        <dbReference type="Proteomes" id="UP000273001"/>
    </source>
</evidence>
<feature type="compositionally biased region" description="Polar residues" evidence="1">
    <location>
        <begin position="243"/>
        <end position="261"/>
    </location>
</feature>